<sequence length="316" mass="35455">MKISLVNSLEVDKKIVDEHKEKLEAMGHEFIVYNDNAKNDDELANRLEDTDIAIITNKPLSANVIDKAKNLEMIDVAFTGVDHIDLDAVKENGITLLNASGYSDDSVAELVIGLTIAVMRKFNENRENIFDGQNNNLMGETIGGKKFGIIGTGNIGIKLIKILQAFDCEILAYSRTEKDEVKDLGVKYVELDTLLEQSDIISLHIPNNKETKHFLGKEELDKIKENSILINCARGPVVDNDYLAKLLNEDKIRAGIDVFDMEPPLQSDYPLRNAKNVVLTNHVGFYTKEAMVNRAEIVFNNLYEYLDGNIINEINL</sequence>
<dbReference type="RefSeq" id="WP_101540879.1">
    <property type="nucleotide sequence ID" value="NZ_JBHWQV010000007.1"/>
</dbReference>
<dbReference type="InterPro" id="IPR036291">
    <property type="entry name" value="NAD(P)-bd_dom_sf"/>
</dbReference>
<keyword evidence="8" id="KW-1185">Reference proteome</keyword>
<comment type="caution">
    <text evidence="7">The sequence shown here is derived from an EMBL/GenBank/DDBJ whole genome shotgun (WGS) entry which is preliminary data.</text>
</comment>
<dbReference type="Pfam" id="PF02826">
    <property type="entry name" value="2-Hacid_dh_C"/>
    <property type="match status" value="1"/>
</dbReference>
<evidence type="ECO:0000256" key="3">
    <source>
        <dbReference type="ARBA" id="ARBA00023027"/>
    </source>
</evidence>
<dbReference type="EMBL" id="PKGS01000009">
    <property type="protein sequence ID" value="PKZ15135.1"/>
    <property type="molecule type" value="Genomic_DNA"/>
</dbReference>
<protein>
    <submittedName>
        <fullName evidence="7">Hydroxyacid dehydrogenase</fullName>
    </submittedName>
</protein>
<gene>
    <name evidence="7" type="ORF">CYJ34_08625</name>
</gene>
<feature type="domain" description="D-isomer specific 2-hydroxyacid dehydrogenase NAD-binding" evidence="6">
    <location>
        <begin position="113"/>
        <end position="284"/>
    </location>
</feature>
<evidence type="ECO:0000256" key="2">
    <source>
        <dbReference type="ARBA" id="ARBA00023002"/>
    </source>
</evidence>
<reference evidence="7 8" key="1">
    <citation type="submission" date="2017-12" db="EMBL/GenBank/DDBJ databases">
        <title>Phylogenetic diversity of female urinary microbiome.</title>
        <authorList>
            <person name="Thomas-White K."/>
            <person name="Wolfe A.J."/>
        </authorList>
    </citation>
    <scope>NUCLEOTIDE SEQUENCE [LARGE SCALE GENOMIC DNA]</scope>
    <source>
        <strain evidence="7 8">UMB0119</strain>
    </source>
</reference>
<evidence type="ECO:0000259" key="6">
    <source>
        <dbReference type="Pfam" id="PF02826"/>
    </source>
</evidence>
<evidence type="ECO:0000256" key="4">
    <source>
        <dbReference type="RuleBase" id="RU003719"/>
    </source>
</evidence>
<proteinExistence type="inferred from homology"/>
<keyword evidence="2 4" id="KW-0560">Oxidoreductase</keyword>
<evidence type="ECO:0000259" key="5">
    <source>
        <dbReference type="Pfam" id="PF00389"/>
    </source>
</evidence>
<dbReference type="AlphaFoldDB" id="A0A2I1M4S6"/>
<dbReference type="Proteomes" id="UP000234335">
    <property type="component" value="Unassembled WGS sequence"/>
</dbReference>
<evidence type="ECO:0000313" key="7">
    <source>
        <dbReference type="EMBL" id="PKZ15135.1"/>
    </source>
</evidence>
<evidence type="ECO:0000313" key="8">
    <source>
        <dbReference type="Proteomes" id="UP000234335"/>
    </source>
</evidence>
<dbReference type="PANTHER" id="PTHR43761:SF1">
    <property type="entry name" value="D-ISOMER SPECIFIC 2-HYDROXYACID DEHYDROGENASE CATALYTIC DOMAIN-CONTAINING PROTEIN-RELATED"/>
    <property type="match status" value="1"/>
</dbReference>
<dbReference type="InterPro" id="IPR006139">
    <property type="entry name" value="D-isomer_2_OHA_DH_cat_dom"/>
</dbReference>
<dbReference type="Gene3D" id="3.40.50.720">
    <property type="entry name" value="NAD(P)-binding Rossmann-like Domain"/>
    <property type="match status" value="2"/>
</dbReference>
<dbReference type="GO" id="GO:0016616">
    <property type="term" value="F:oxidoreductase activity, acting on the CH-OH group of donors, NAD or NADP as acceptor"/>
    <property type="evidence" value="ECO:0007669"/>
    <property type="project" value="InterPro"/>
</dbReference>
<feature type="domain" description="D-isomer specific 2-hydroxyacid dehydrogenase catalytic" evidence="5">
    <location>
        <begin position="17"/>
        <end position="312"/>
    </location>
</feature>
<dbReference type="PANTHER" id="PTHR43761">
    <property type="entry name" value="D-ISOMER SPECIFIC 2-HYDROXYACID DEHYDROGENASE FAMILY PROTEIN (AFU_ORTHOLOGUE AFUA_1G13630)"/>
    <property type="match status" value="1"/>
</dbReference>
<dbReference type="GO" id="GO:0051287">
    <property type="term" value="F:NAD binding"/>
    <property type="evidence" value="ECO:0007669"/>
    <property type="project" value="InterPro"/>
</dbReference>
<dbReference type="SUPFAM" id="SSF52283">
    <property type="entry name" value="Formate/glycerate dehydrogenase catalytic domain-like"/>
    <property type="match status" value="1"/>
</dbReference>
<accession>A0A2I1M4S6</accession>
<dbReference type="InterPro" id="IPR006140">
    <property type="entry name" value="D-isomer_DH_NAD-bd"/>
</dbReference>
<name>A0A2I1M4S6_9FIRM</name>
<dbReference type="Pfam" id="PF00389">
    <property type="entry name" value="2-Hacid_dh"/>
    <property type="match status" value="1"/>
</dbReference>
<dbReference type="FunFam" id="3.40.50.720:FF:000203">
    <property type="entry name" value="D-3-phosphoglycerate dehydrogenase (SerA)"/>
    <property type="match status" value="1"/>
</dbReference>
<dbReference type="InterPro" id="IPR050418">
    <property type="entry name" value="D-iso_2-hydroxyacid_DH_PdxB"/>
</dbReference>
<organism evidence="7 8">
    <name type="scientific">Anaerococcus octavius</name>
    <dbReference type="NCBI Taxonomy" id="54007"/>
    <lineage>
        <taxon>Bacteria</taxon>
        <taxon>Bacillati</taxon>
        <taxon>Bacillota</taxon>
        <taxon>Tissierellia</taxon>
        <taxon>Tissierellales</taxon>
        <taxon>Peptoniphilaceae</taxon>
        <taxon>Anaerococcus</taxon>
    </lineage>
</organism>
<evidence type="ECO:0000256" key="1">
    <source>
        <dbReference type="ARBA" id="ARBA00005854"/>
    </source>
</evidence>
<dbReference type="SUPFAM" id="SSF51735">
    <property type="entry name" value="NAD(P)-binding Rossmann-fold domains"/>
    <property type="match status" value="1"/>
</dbReference>
<keyword evidence="3" id="KW-0520">NAD</keyword>
<comment type="similarity">
    <text evidence="1 4">Belongs to the D-isomer specific 2-hydroxyacid dehydrogenase family.</text>
</comment>
<dbReference type="InterPro" id="IPR029753">
    <property type="entry name" value="D-isomer_DH_CS"/>
</dbReference>
<dbReference type="PROSITE" id="PS00670">
    <property type="entry name" value="D_2_HYDROXYACID_DH_2"/>
    <property type="match status" value="1"/>
</dbReference>